<dbReference type="GO" id="GO:0008761">
    <property type="term" value="F:UDP-N-acetylglucosamine 2-epimerase activity"/>
    <property type="evidence" value="ECO:0007669"/>
    <property type="project" value="UniProtKB-EC"/>
</dbReference>
<dbReference type="SUPFAM" id="SSF53756">
    <property type="entry name" value="UDP-Glycosyltransferase/glycogen phosphorylase"/>
    <property type="match status" value="1"/>
</dbReference>
<dbReference type="Proteomes" id="UP000831485">
    <property type="component" value="Chromosome"/>
</dbReference>
<accession>A0ABY4LIQ8</accession>
<evidence type="ECO:0000313" key="3">
    <source>
        <dbReference type="EMBL" id="UPU37624.1"/>
    </source>
</evidence>
<reference evidence="3" key="1">
    <citation type="submission" date="2022-04" db="EMBL/GenBank/DDBJ databases">
        <authorList>
            <person name="Liu G."/>
        </authorList>
    </citation>
    <scope>NUCLEOTIDE SEQUENCE</scope>
    <source>
        <strain evidence="3">RG22</strain>
    </source>
</reference>
<dbReference type="Gene3D" id="3.40.50.2000">
    <property type="entry name" value="Glycogen Phosphorylase B"/>
    <property type="match status" value="2"/>
</dbReference>
<keyword evidence="1 3" id="KW-0413">Isomerase</keyword>
<dbReference type="InterPro" id="IPR029767">
    <property type="entry name" value="WecB-like"/>
</dbReference>
<dbReference type="NCBIfam" id="TIGR00236">
    <property type="entry name" value="wecB"/>
    <property type="match status" value="1"/>
</dbReference>
<keyword evidence="4" id="KW-1185">Reference proteome</keyword>
<protein>
    <submittedName>
        <fullName evidence="3">UDP-N-acetylglucosamine 2-epimerase (Non-hydrolyzing)</fullName>
        <ecNumber evidence="3">5.1.3.14</ecNumber>
    </submittedName>
</protein>
<sequence>MKIVTVLGARPQFVKAAAVSRAVAAHNAVQPDSSTMLQEIIVHTGQHFDENMSDIFFREMDIPRPHYHLAINSVGHGAMTGRMLEKIEEILLEGKPDFVLVYGDTNSTLAGALAAKKLHIRVVHVEAGLRSFNMRMPEEVNRILTDRISDILCCPTQQAVENLHREGFAGFSCTVAKTGDVMQDAAIFYSSFSAERSSIVERLGVQGRDFVLCTIHRAENTDDLDRCAAIVAALNEISRDIPIVFPLHPRTRKVLHANGQVLAFDPIEPVGYFDMIELLKHCKLVMTDSGGLQKEAYFFRKPCITLRDETEWSELVASGVNVLAGADKKLILDCFLTSVRARTVFADGLYGNGDASEQIIRTLFNA</sequence>
<dbReference type="InterPro" id="IPR003331">
    <property type="entry name" value="UDP_GlcNAc_Epimerase_2_dom"/>
</dbReference>
<gene>
    <name evidence="3" type="primary">wecB</name>
    <name evidence="3" type="ORF">M1B72_07930</name>
</gene>
<dbReference type="PANTHER" id="PTHR43174">
    <property type="entry name" value="UDP-N-ACETYLGLUCOSAMINE 2-EPIMERASE"/>
    <property type="match status" value="1"/>
</dbReference>
<evidence type="ECO:0000256" key="1">
    <source>
        <dbReference type="RuleBase" id="RU003513"/>
    </source>
</evidence>
<comment type="similarity">
    <text evidence="1">Belongs to the UDP-N-acetylglucosamine 2-epimerase family.</text>
</comment>
<proteinExistence type="inferred from homology"/>
<evidence type="ECO:0000313" key="4">
    <source>
        <dbReference type="Proteomes" id="UP000831485"/>
    </source>
</evidence>
<organism evidence="3 4">
    <name type="scientific">Geomonas paludis</name>
    <dbReference type="NCBI Taxonomy" id="2740185"/>
    <lineage>
        <taxon>Bacteria</taxon>
        <taxon>Pseudomonadati</taxon>
        <taxon>Thermodesulfobacteriota</taxon>
        <taxon>Desulfuromonadia</taxon>
        <taxon>Geobacterales</taxon>
        <taxon>Geobacteraceae</taxon>
        <taxon>Geomonas</taxon>
    </lineage>
</organism>
<feature type="domain" description="UDP-N-acetylglucosamine 2-epimerase" evidence="2">
    <location>
        <begin position="35"/>
        <end position="363"/>
    </location>
</feature>
<dbReference type="CDD" id="cd03786">
    <property type="entry name" value="GTB_UDP-GlcNAc_2-Epimerase"/>
    <property type="match status" value="1"/>
</dbReference>
<dbReference type="EMBL" id="CP096574">
    <property type="protein sequence ID" value="UPU37624.1"/>
    <property type="molecule type" value="Genomic_DNA"/>
</dbReference>
<name>A0ABY4LIQ8_9BACT</name>
<dbReference type="RefSeq" id="WP_248647138.1">
    <property type="nucleotide sequence ID" value="NZ_CP096574.1"/>
</dbReference>
<dbReference type="PANTHER" id="PTHR43174:SF1">
    <property type="entry name" value="UDP-N-ACETYLGLUCOSAMINE 2-EPIMERASE"/>
    <property type="match status" value="1"/>
</dbReference>
<evidence type="ECO:0000259" key="2">
    <source>
        <dbReference type="Pfam" id="PF02350"/>
    </source>
</evidence>
<dbReference type="Pfam" id="PF02350">
    <property type="entry name" value="Epimerase_2"/>
    <property type="match status" value="1"/>
</dbReference>
<dbReference type="EC" id="5.1.3.14" evidence="3"/>